<evidence type="ECO:0000313" key="1">
    <source>
        <dbReference type="EMBL" id="KAI4301636.1"/>
    </source>
</evidence>
<keyword evidence="2" id="KW-1185">Reference proteome</keyword>
<organism evidence="1 2">
    <name type="scientific">Bauhinia variegata</name>
    <name type="common">Purple orchid tree</name>
    <name type="synonym">Phanera variegata</name>
    <dbReference type="NCBI Taxonomy" id="167791"/>
    <lineage>
        <taxon>Eukaryota</taxon>
        <taxon>Viridiplantae</taxon>
        <taxon>Streptophyta</taxon>
        <taxon>Embryophyta</taxon>
        <taxon>Tracheophyta</taxon>
        <taxon>Spermatophyta</taxon>
        <taxon>Magnoliopsida</taxon>
        <taxon>eudicotyledons</taxon>
        <taxon>Gunneridae</taxon>
        <taxon>Pentapetalae</taxon>
        <taxon>rosids</taxon>
        <taxon>fabids</taxon>
        <taxon>Fabales</taxon>
        <taxon>Fabaceae</taxon>
        <taxon>Cercidoideae</taxon>
        <taxon>Cercideae</taxon>
        <taxon>Bauhiniinae</taxon>
        <taxon>Bauhinia</taxon>
    </lineage>
</organism>
<gene>
    <name evidence="1" type="ORF">L6164_034896</name>
</gene>
<evidence type="ECO:0000313" key="2">
    <source>
        <dbReference type="Proteomes" id="UP000828941"/>
    </source>
</evidence>
<dbReference type="EMBL" id="CM039438">
    <property type="protein sequence ID" value="KAI4301636.1"/>
    <property type="molecule type" value="Genomic_DNA"/>
</dbReference>
<comment type="caution">
    <text evidence="1">The sequence shown here is derived from an EMBL/GenBank/DDBJ whole genome shotgun (WGS) entry which is preliminary data.</text>
</comment>
<name>A0ACB9KWU3_BAUVA</name>
<reference evidence="1 2" key="1">
    <citation type="journal article" date="2022" name="DNA Res.">
        <title>Chromosomal-level genome assembly of the orchid tree Bauhinia variegata (Leguminosae; Cercidoideae) supports the allotetraploid origin hypothesis of Bauhinia.</title>
        <authorList>
            <person name="Zhong Y."/>
            <person name="Chen Y."/>
            <person name="Zheng D."/>
            <person name="Pang J."/>
            <person name="Liu Y."/>
            <person name="Luo S."/>
            <person name="Meng S."/>
            <person name="Qian L."/>
            <person name="Wei D."/>
            <person name="Dai S."/>
            <person name="Zhou R."/>
        </authorList>
    </citation>
    <scope>NUCLEOTIDE SEQUENCE [LARGE SCALE GENOMIC DNA]</scope>
    <source>
        <strain evidence="1">BV-YZ2020</strain>
    </source>
</reference>
<proteinExistence type="predicted"/>
<sequence length="258" mass="28030">MEIKMFAFPAASPPLPVIVAAKLAGIAPAIDTSLPPDSAPTFLLSNGLKLQGALVLLRYLGRDANLYGLNAFESGQIDEWLEFAPILLSGSAFESACKYMDEYLEKSTFLVGHSLSIADVAIWSGLAGTGQRWESLRKSKKYPNLVRWFNTILTEHGDALNEVTATYVGKRGLGKPATKSKDQLVVTDDVKNVNGDVSEKAKVASRHLIDIDLPDAEVGKVRLRFAPEPSGYLHIGHAKAALLNKYFAEVPRSNYSAI</sequence>
<accession>A0ACB9KWU3</accession>
<protein>
    <submittedName>
        <fullName evidence="1">Uncharacterized protein</fullName>
    </submittedName>
</protein>
<dbReference type="Proteomes" id="UP000828941">
    <property type="component" value="Chromosome 13"/>
</dbReference>